<comment type="similarity">
    <text evidence="7">Belongs to the major facilitator superfamily. Sugar transporter (TC 2.A.1.1) family.</text>
</comment>
<evidence type="ECO:0000256" key="6">
    <source>
        <dbReference type="ARBA" id="ARBA00023136"/>
    </source>
</evidence>
<sequence length="543" mass="59381">MAETNPTTDNNKHQPNLSSKDAEQRERLISKAQEGLVETTSQPDGVKQPAVVKDGHLTKALIFAILSCTIGSSFQFGYHIGCINLPADLIKQWFTESYAYMHGTSIRVDEIESTWAIAVGIFAIGGMFGGIMVGGVADRFGRRQALLYNNALAVIAAALMTAAKYVGVYWLIVIGRFIIGLNAGLNSGLAPMYLTEISPPNLRGSIGSLAQLLVTISILVSQIIGLPFLLGTATLWPLIFAFTLFPVIFQVFTLPLCPESPKFNLIVKGRKDQAEKDLKKLRGEDDVSAELEVINDEAVAARSQPQVSMQAMFKAPLLWPLVLAVFMMLSQQLSGINAAMFYSTTIFKEAGLKGQWPNYATILMGAINVLMTVVSVYMVERLGRRTLHLIGLSGMSVTTAMIAISMLMSKSISWFSFMSILFVLLFVISFATGPGSIPWFYVNEVFPSNALGNANSIAVLTNWGANSLVGIFFPVLNGILDEYVFFVFTVLLVLFIGFAFKFLPETKNKTLEEIQAEMDHRRGVRSGSTNKMVTEPTATTTNV</sequence>
<dbReference type="InterPro" id="IPR003663">
    <property type="entry name" value="Sugar/inositol_transpt"/>
</dbReference>
<dbReference type="Pfam" id="PF00083">
    <property type="entry name" value="Sugar_tr"/>
    <property type="match status" value="1"/>
</dbReference>
<dbReference type="InterPro" id="IPR045263">
    <property type="entry name" value="GLUT"/>
</dbReference>
<organism evidence="11 12">
    <name type="scientific">Globodera pallida</name>
    <name type="common">Potato cyst nematode worm</name>
    <name type="synonym">Heterodera pallida</name>
    <dbReference type="NCBI Taxonomy" id="36090"/>
    <lineage>
        <taxon>Eukaryota</taxon>
        <taxon>Metazoa</taxon>
        <taxon>Ecdysozoa</taxon>
        <taxon>Nematoda</taxon>
        <taxon>Chromadorea</taxon>
        <taxon>Rhabditida</taxon>
        <taxon>Tylenchina</taxon>
        <taxon>Tylenchomorpha</taxon>
        <taxon>Tylenchoidea</taxon>
        <taxon>Heteroderidae</taxon>
        <taxon>Heteroderinae</taxon>
        <taxon>Globodera</taxon>
    </lineage>
</organism>
<keyword evidence="2 7" id="KW-0813">Transport</keyword>
<accession>A0A183BKT6</accession>
<keyword evidence="3" id="KW-1003">Cell membrane</keyword>
<dbReference type="Proteomes" id="UP000050741">
    <property type="component" value="Unassembled WGS sequence"/>
</dbReference>
<evidence type="ECO:0000256" key="2">
    <source>
        <dbReference type="ARBA" id="ARBA00022448"/>
    </source>
</evidence>
<dbReference type="PROSITE" id="PS50850">
    <property type="entry name" value="MFS"/>
    <property type="match status" value="1"/>
</dbReference>
<dbReference type="InterPro" id="IPR005829">
    <property type="entry name" value="Sugar_transporter_CS"/>
</dbReference>
<feature type="transmembrane region" description="Helical" evidence="9">
    <location>
        <begin position="169"/>
        <end position="194"/>
    </location>
</feature>
<feature type="transmembrane region" description="Helical" evidence="9">
    <location>
        <begin position="317"/>
        <end position="339"/>
    </location>
</feature>
<dbReference type="SUPFAM" id="SSF103473">
    <property type="entry name" value="MFS general substrate transporter"/>
    <property type="match status" value="1"/>
</dbReference>
<dbReference type="InterPro" id="IPR036259">
    <property type="entry name" value="MFS_trans_sf"/>
</dbReference>
<feature type="transmembrane region" description="Helical" evidence="9">
    <location>
        <begin position="386"/>
        <end position="408"/>
    </location>
</feature>
<reference evidence="12" key="3">
    <citation type="submission" date="2016-06" db="UniProtKB">
        <authorList>
            <consortium name="WormBaseParasite"/>
        </authorList>
    </citation>
    <scope>IDENTIFICATION</scope>
</reference>
<evidence type="ECO:0000313" key="12">
    <source>
        <dbReference type="WBParaSite" id="GPLIN_000121700"/>
    </source>
</evidence>
<feature type="compositionally biased region" description="Polar residues" evidence="8">
    <location>
        <begin position="1"/>
        <end position="19"/>
    </location>
</feature>
<proteinExistence type="inferred from homology"/>
<feature type="region of interest" description="Disordered" evidence="8">
    <location>
        <begin position="524"/>
        <end position="543"/>
    </location>
</feature>
<keyword evidence="6 9" id="KW-0472">Membrane</keyword>
<dbReference type="InterPro" id="IPR005828">
    <property type="entry name" value="MFS_sugar_transport-like"/>
</dbReference>
<evidence type="ECO:0000259" key="10">
    <source>
        <dbReference type="PROSITE" id="PS50850"/>
    </source>
</evidence>
<keyword evidence="5 9" id="KW-1133">Transmembrane helix</keyword>
<feature type="compositionally biased region" description="Polar residues" evidence="8">
    <location>
        <begin position="526"/>
        <end position="543"/>
    </location>
</feature>
<feature type="transmembrane region" description="Helical" evidence="9">
    <location>
        <begin position="483"/>
        <end position="503"/>
    </location>
</feature>
<dbReference type="NCBIfam" id="TIGR00879">
    <property type="entry name" value="SP"/>
    <property type="match status" value="1"/>
</dbReference>
<dbReference type="InterPro" id="IPR020846">
    <property type="entry name" value="MFS_dom"/>
</dbReference>
<keyword evidence="11" id="KW-1185">Reference proteome</keyword>
<dbReference type="PROSITE" id="PS00216">
    <property type="entry name" value="SUGAR_TRANSPORT_1"/>
    <property type="match status" value="1"/>
</dbReference>
<dbReference type="PROSITE" id="PS00217">
    <property type="entry name" value="SUGAR_TRANSPORT_2"/>
    <property type="match status" value="1"/>
</dbReference>
<evidence type="ECO:0000313" key="11">
    <source>
        <dbReference type="Proteomes" id="UP000050741"/>
    </source>
</evidence>
<protein>
    <submittedName>
        <fullName evidence="12">MFS domain-containing protein</fullName>
    </submittedName>
</protein>
<dbReference type="GO" id="GO:0005353">
    <property type="term" value="F:fructose transmembrane transporter activity"/>
    <property type="evidence" value="ECO:0007669"/>
    <property type="project" value="UniProtKB-ARBA"/>
</dbReference>
<dbReference type="PRINTS" id="PR00171">
    <property type="entry name" value="SUGRTRNSPORT"/>
</dbReference>
<feature type="region of interest" description="Disordered" evidence="8">
    <location>
        <begin position="1"/>
        <end position="25"/>
    </location>
</feature>
<dbReference type="PANTHER" id="PTHR23503">
    <property type="entry name" value="SOLUTE CARRIER FAMILY 2"/>
    <property type="match status" value="1"/>
</dbReference>
<name>A0A183BKT6_GLOPA</name>
<evidence type="ECO:0000256" key="8">
    <source>
        <dbReference type="SAM" id="MobiDB-lite"/>
    </source>
</evidence>
<feature type="transmembrane region" description="Helical" evidence="9">
    <location>
        <begin position="414"/>
        <end position="442"/>
    </location>
</feature>
<evidence type="ECO:0000256" key="3">
    <source>
        <dbReference type="ARBA" id="ARBA00022475"/>
    </source>
</evidence>
<dbReference type="FunFam" id="1.20.1250.20:FF:001511">
    <property type="entry name" value="Solute carrier family 2, facilitated glucose transporter member 5"/>
    <property type="match status" value="1"/>
</dbReference>
<feature type="domain" description="Major facilitator superfamily (MFS) profile" evidence="10">
    <location>
        <begin position="65"/>
        <end position="507"/>
    </location>
</feature>
<dbReference type="Gene3D" id="1.20.1250.20">
    <property type="entry name" value="MFS general substrate transporter like domains"/>
    <property type="match status" value="1"/>
</dbReference>
<dbReference type="GO" id="GO:0005886">
    <property type="term" value="C:plasma membrane"/>
    <property type="evidence" value="ECO:0007669"/>
    <property type="project" value="UniProtKB-SubCell"/>
</dbReference>
<feature type="transmembrane region" description="Helical" evidence="9">
    <location>
        <begin position="206"/>
        <end position="229"/>
    </location>
</feature>
<dbReference type="WBParaSite" id="GPLIN_000121700">
    <property type="protein sequence ID" value="GPLIN_000121700"/>
    <property type="gene ID" value="GPLIN_000121700"/>
</dbReference>
<feature type="transmembrane region" description="Helical" evidence="9">
    <location>
        <begin position="454"/>
        <end position="477"/>
    </location>
</feature>
<reference evidence="11" key="1">
    <citation type="submission" date="2013-12" db="EMBL/GenBank/DDBJ databases">
        <authorList>
            <person name="Aslett M."/>
        </authorList>
    </citation>
    <scope>NUCLEOTIDE SEQUENCE [LARGE SCALE GENOMIC DNA]</scope>
    <source>
        <strain evidence="11">Lindley</strain>
    </source>
</reference>
<reference evidence="11" key="2">
    <citation type="submission" date="2014-05" db="EMBL/GenBank/DDBJ databases">
        <title>The genome and life-stage specific transcriptomes of Globodera pallida elucidate key aspects of plant parasitism by a cyst nematode.</title>
        <authorList>
            <person name="Cotton J.A."/>
            <person name="Lilley C.J."/>
            <person name="Jones L.M."/>
            <person name="Kikuchi T."/>
            <person name="Reid A.J."/>
            <person name="Thorpe P."/>
            <person name="Tsai I.J."/>
            <person name="Beasley H."/>
            <person name="Blok V."/>
            <person name="Cock P.J.A."/>
            <person name="Van den Akker S.E."/>
            <person name="Holroyd N."/>
            <person name="Hunt M."/>
            <person name="Mantelin S."/>
            <person name="Naghra H."/>
            <person name="Pain A."/>
            <person name="Palomares-Rius J.E."/>
            <person name="Zarowiecki M."/>
            <person name="Berriman M."/>
            <person name="Jones J.T."/>
            <person name="Urwin P.E."/>
        </authorList>
    </citation>
    <scope>NUCLEOTIDE SEQUENCE [LARGE SCALE GENOMIC DNA]</scope>
    <source>
        <strain evidence="11">Lindley</strain>
    </source>
</reference>
<dbReference type="GO" id="GO:1990539">
    <property type="term" value="P:fructose import across plasma membrane"/>
    <property type="evidence" value="ECO:0007669"/>
    <property type="project" value="UniProtKB-ARBA"/>
</dbReference>
<dbReference type="AlphaFoldDB" id="A0A183BKT6"/>
<evidence type="ECO:0000256" key="5">
    <source>
        <dbReference type="ARBA" id="ARBA00022989"/>
    </source>
</evidence>
<feature type="transmembrane region" description="Helical" evidence="9">
    <location>
        <begin position="115"/>
        <end position="133"/>
    </location>
</feature>
<dbReference type="PANTHER" id="PTHR23503:SF8">
    <property type="entry name" value="FACILITATED GLUCOSE TRANSPORTER PROTEIN 1"/>
    <property type="match status" value="1"/>
</dbReference>
<evidence type="ECO:0000256" key="1">
    <source>
        <dbReference type="ARBA" id="ARBA00004651"/>
    </source>
</evidence>
<keyword evidence="4 9" id="KW-0812">Transmembrane</keyword>
<feature type="transmembrane region" description="Helical" evidence="9">
    <location>
        <begin position="359"/>
        <end position="379"/>
    </location>
</feature>
<comment type="subcellular location">
    <subcellularLocation>
        <location evidence="1">Cell membrane</location>
        <topology evidence="1">Multi-pass membrane protein</topology>
    </subcellularLocation>
</comment>
<feature type="transmembrane region" description="Helical" evidence="9">
    <location>
        <begin position="235"/>
        <end position="257"/>
    </location>
</feature>
<evidence type="ECO:0000256" key="4">
    <source>
        <dbReference type="ARBA" id="ARBA00022692"/>
    </source>
</evidence>
<evidence type="ECO:0000256" key="9">
    <source>
        <dbReference type="SAM" id="Phobius"/>
    </source>
</evidence>
<feature type="transmembrane region" description="Helical" evidence="9">
    <location>
        <begin position="145"/>
        <end position="163"/>
    </location>
</feature>
<evidence type="ECO:0000256" key="7">
    <source>
        <dbReference type="RuleBase" id="RU003346"/>
    </source>
</evidence>